<evidence type="ECO:0000256" key="1">
    <source>
        <dbReference type="ARBA" id="ARBA00022490"/>
    </source>
</evidence>
<evidence type="ECO:0000259" key="4">
    <source>
        <dbReference type="PROSITE" id="PS50823"/>
    </source>
</evidence>
<dbReference type="GO" id="GO:0005737">
    <property type="term" value="C:cytoplasm"/>
    <property type="evidence" value="ECO:0007669"/>
    <property type="project" value="UniProtKB-SubCell"/>
</dbReference>
<reference evidence="5 6" key="1">
    <citation type="journal article" date="2016" name="Nat. Commun.">
        <title>Thousands of microbial genomes shed light on interconnected biogeochemical processes in an aquifer system.</title>
        <authorList>
            <person name="Anantharaman K."/>
            <person name="Brown C.T."/>
            <person name="Hug L.A."/>
            <person name="Sharon I."/>
            <person name="Castelle C.J."/>
            <person name="Probst A.J."/>
            <person name="Thomas B.C."/>
            <person name="Singh A."/>
            <person name="Wilkins M.J."/>
            <person name="Karaoz U."/>
            <person name="Brodie E.L."/>
            <person name="Williams K.H."/>
            <person name="Hubbard S.S."/>
            <person name="Banfield J.F."/>
        </authorList>
    </citation>
    <scope>NUCLEOTIDE SEQUENCE [LARGE SCALE GENOMIC DNA]</scope>
</reference>
<keyword evidence="1 3" id="KW-0963">Cytoplasm</keyword>
<sequence>MKEFIEYLVKQLVNNPDEVEVTETQESGLLSYRIKVANEDMGIVIGKEGKNIKSIRNLAKSKAIKDNVRINIELLEASEV</sequence>
<dbReference type="InterPro" id="IPR004044">
    <property type="entry name" value="KH_dom_type_2"/>
</dbReference>
<dbReference type="CDD" id="cd22533">
    <property type="entry name" value="KH-II_YlqC-like"/>
    <property type="match status" value="1"/>
</dbReference>
<dbReference type="STRING" id="1802610.A2W32_03500"/>
<keyword evidence="3" id="KW-0133">Cell shape</keyword>
<dbReference type="Gene3D" id="3.30.300.20">
    <property type="match status" value="1"/>
</dbReference>
<keyword evidence="3" id="KW-0961">Cell wall biogenesis/degradation</keyword>
<comment type="caution">
    <text evidence="5">The sequence shown here is derived from an EMBL/GenBank/DDBJ whole genome shotgun (WGS) entry which is preliminary data.</text>
</comment>
<dbReference type="InterPro" id="IPR020627">
    <property type="entry name" value="KhpA"/>
</dbReference>
<dbReference type="SUPFAM" id="SSF54814">
    <property type="entry name" value="Prokaryotic type KH domain (KH-domain type II)"/>
    <property type="match status" value="1"/>
</dbReference>
<dbReference type="InterPro" id="IPR009019">
    <property type="entry name" value="KH_sf_prok-type"/>
</dbReference>
<evidence type="ECO:0000313" key="5">
    <source>
        <dbReference type="EMBL" id="OGC48254.1"/>
    </source>
</evidence>
<evidence type="ECO:0000313" key="6">
    <source>
        <dbReference type="Proteomes" id="UP000177371"/>
    </source>
</evidence>
<dbReference type="PANTHER" id="PTHR34654:SF1">
    <property type="entry name" value="RNA-BINDING PROTEIN KHPA"/>
    <property type="match status" value="1"/>
</dbReference>
<evidence type="ECO:0000256" key="2">
    <source>
        <dbReference type="ARBA" id="ARBA00022884"/>
    </source>
</evidence>
<evidence type="ECO:0000256" key="3">
    <source>
        <dbReference type="HAMAP-Rule" id="MF_00088"/>
    </source>
</evidence>
<comment type="function">
    <text evidence="3">A probable RNA chaperone. Forms a complex with KhpB which binds to cellular RNA and controls its expression. Plays a role in peptidoglycan (PG) homeostasis and cell length regulation.</text>
</comment>
<dbReference type="GO" id="GO:0008360">
    <property type="term" value="P:regulation of cell shape"/>
    <property type="evidence" value="ECO:0007669"/>
    <property type="project" value="UniProtKB-KW"/>
</dbReference>
<protein>
    <recommendedName>
        <fullName evidence="3">RNA-binding protein KhpA</fullName>
    </recommendedName>
    <alternativeName>
        <fullName evidence="3">KH-domain protein A</fullName>
    </alternativeName>
</protein>
<keyword evidence="3" id="KW-0143">Chaperone</keyword>
<comment type="similarity">
    <text evidence="3">Belongs to the KhpA RNA-binding protein family.</text>
</comment>
<proteinExistence type="inferred from homology"/>
<keyword evidence="2 3" id="KW-0694">RNA-binding</keyword>
<dbReference type="GO" id="GO:0071555">
    <property type="term" value="P:cell wall organization"/>
    <property type="evidence" value="ECO:0007669"/>
    <property type="project" value="UniProtKB-KW"/>
</dbReference>
<dbReference type="EMBL" id="MEUT01000071">
    <property type="protein sequence ID" value="OGC48254.1"/>
    <property type="molecule type" value="Genomic_DNA"/>
</dbReference>
<gene>
    <name evidence="3" type="primary">khpA</name>
    <name evidence="5" type="ORF">A2W32_03500</name>
</gene>
<dbReference type="InterPro" id="IPR015946">
    <property type="entry name" value="KH_dom-like_a/b"/>
</dbReference>
<dbReference type="GO" id="GO:0009252">
    <property type="term" value="P:peptidoglycan biosynthetic process"/>
    <property type="evidence" value="ECO:0007669"/>
    <property type="project" value="UniProtKB-UniRule"/>
</dbReference>
<comment type="subcellular location">
    <subcellularLocation>
        <location evidence="3">Cytoplasm</location>
    </subcellularLocation>
</comment>
<comment type="subunit">
    <text evidence="3">Forms a complex with KhpB.</text>
</comment>
<dbReference type="PROSITE" id="PS50084">
    <property type="entry name" value="KH_TYPE_1"/>
    <property type="match status" value="1"/>
</dbReference>
<dbReference type="PROSITE" id="PS50823">
    <property type="entry name" value="KH_TYPE_2"/>
    <property type="match status" value="1"/>
</dbReference>
<dbReference type="AlphaFoldDB" id="A0A1F4UTG6"/>
<dbReference type="Proteomes" id="UP000177371">
    <property type="component" value="Unassembled WGS sequence"/>
</dbReference>
<dbReference type="HAMAP" id="MF_00088">
    <property type="entry name" value="KhpA"/>
    <property type="match status" value="1"/>
</dbReference>
<accession>A0A1F4UTG6</accession>
<feature type="domain" description="KH type-2" evidence="4">
    <location>
        <begin position="1"/>
        <end position="76"/>
    </location>
</feature>
<dbReference type="PANTHER" id="PTHR34654">
    <property type="entry name" value="UPF0109 PROTEIN SCO5592"/>
    <property type="match status" value="1"/>
</dbReference>
<dbReference type="GO" id="GO:0003723">
    <property type="term" value="F:RNA binding"/>
    <property type="evidence" value="ECO:0007669"/>
    <property type="project" value="UniProtKB-UniRule"/>
</dbReference>
<dbReference type="Pfam" id="PF13083">
    <property type="entry name" value="KH_KhpA-B"/>
    <property type="match status" value="1"/>
</dbReference>
<name>A0A1F4UTG6_UNCKA</name>
<organism evidence="5 6">
    <name type="scientific">candidate division WWE3 bacterium RBG_16_37_10</name>
    <dbReference type="NCBI Taxonomy" id="1802610"/>
    <lineage>
        <taxon>Bacteria</taxon>
        <taxon>Katanobacteria</taxon>
    </lineage>
</organism>